<evidence type="ECO:0000313" key="2">
    <source>
        <dbReference type="EMBL" id="RKR79832.1"/>
    </source>
</evidence>
<dbReference type="RefSeq" id="WP_062801069.1">
    <property type="nucleotide sequence ID" value="NZ_CBCRXS010000022.1"/>
</dbReference>
<dbReference type="Proteomes" id="UP000274762">
    <property type="component" value="Unassembled WGS sequence"/>
</dbReference>
<evidence type="ECO:0000256" key="1">
    <source>
        <dbReference type="SAM" id="Phobius"/>
    </source>
</evidence>
<dbReference type="EMBL" id="RBKV01000002">
    <property type="protein sequence ID" value="RKR79832.1"/>
    <property type="molecule type" value="Genomic_DNA"/>
</dbReference>
<dbReference type="OrthoDB" id="9995762at2"/>
<comment type="caution">
    <text evidence="2">The sequence shown here is derived from an EMBL/GenBank/DDBJ whole genome shotgun (WGS) entry which is preliminary data.</text>
</comment>
<evidence type="ECO:0000313" key="3">
    <source>
        <dbReference type="Proteomes" id="UP000274762"/>
    </source>
</evidence>
<keyword evidence="1" id="KW-1133">Transmembrane helix</keyword>
<proteinExistence type="predicted"/>
<name>A0A495ITE3_WILMA</name>
<keyword evidence="1" id="KW-0472">Membrane</keyword>
<organism evidence="2 3">
    <name type="scientific">Williamsia marianensis</name>
    <dbReference type="NCBI Taxonomy" id="85044"/>
    <lineage>
        <taxon>Bacteria</taxon>
        <taxon>Bacillati</taxon>
        <taxon>Actinomycetota</taxon>
        <taxon>Actinomycetes</taxon>
        <taxon>Mycobacteriales</taxon>
        <taxon>Nocardiaceae</taxon>
        <taxon>Williamsia</taxon>
    </lineage>
</organism>
<reference evidence="2 3" key="1">
    <citation type="submission" date="2018-10" db="EMBL/GenBank/DDBJ databases">
        <title>Sequencing the genomes of 1000 actinobacteria strains.</title>
        <authorList>
            <person name="Klenk H.-P."/>
        </authorList>
    </citation>
    <scope>NUCLEOTIDE SEQUENCE [LARGE SCALE GENOMIC DNA]</scope>
    <source>
        <strain evidence="2 3">DSM 44343</strain>
    </source>
</reference>
<keyword evidence="1" id="KW-0812">Transmembrane</keyword>
<sequence>MITKFISHEYSPSSFAESAAKTDVPHQRVSPSTSAPRRTFAAVTAFLFAALILMGVTGTGVANAVESGPGHGVGQRDLLLDGDETARAASGDVWAAYSYCVDGGIIAQYGLTWSVIGGGAGTALAAASFGVSIPVATGVGGFSGTLAASISCTGMVIDAAKKAQSQGKWAGLTFAAPGGGWSWTY</sequence>
<feature type="transmembrane region" description="Helical" evidence="1">
    <location>
        <begin position="40"/>
        <end position="62"/>
    </location>
</feature>
<protein>
    <submittedName>
        <fullName evidence="2">Uncharacterized protein</fullName>
    </submittedName>
</protein>
<dbReference type="AlphaFoldDB" id="A0A495ITE3"/>
<accession>A0A495ITE3</accession>
<gene>
    <name evidence="2" type="ORF">DFJ75_4975</name>
</gene>